<evidence type="ECO:0000313" key="9">
    <source>
        <dbReference type="EMBL" id="GAF99505.1"/>
    </source>
</evidence>
<keyword evidence="3" id="KW-0597">Phosphoprotein</keyword>
<evidence type="ECO:0000256" key="3">
    <source>
        <dbReference type="ARBA" id="ARBA00022553"/>
    </source>
</evidence>
<dbReference type="FunFam" id="1.10.287.130:FF:000001">
    <property type="entry name" value="Two-component sensor histidine kinase"/>
    <property type="match status" value="1"/>
</dbReference>
<evidence type="ECO:0000256" key="6">
    <source>
        <dbReference type="ARBA" id="ARBA00023012"/>
    </source>
</evidence>
<dbReference type="InterPro" id="IPR003661">
    <property type="entry name" value="HisK_dim/P_dom"/>
</dbReference>
<evidence type="ECO:0000256" key="4">
    <source>
        <dbReference type="ARBA" id="ARBA00022679"/>
    </source>
</evidence>
<dbReference type="PROSITE" id="PS50885">
    <property type="entry name" value="HAMP"/>
    <property type="match status" value="1"/>
</dbReference>
<comment type="caution">
    <text evidence="9">The sequence shown here is derived from an EMBL/GenBank/DDBJ whole genome shotgun (WGS) entry which is preliminary data.</text>
</comment>
<keyword evidence="5" id="KW-0418">Kinase</keyword>
<dbReference type="Pfam" id="PF00672">
    <property type="entry name" value="HAMP"/>
    <property type="match status" value="1"/>
</dbReference>
<dbReference type="SUPFAM" id="SSF55874">
    <property type="entry name" value="ATPase domain of HSP90 chaperone/DNA topoisomerase II/histidine kinase"/>
    <property type="match status" value="1"/>
</dbReference>
<dbReference type="EMBL" id="BARS01011247">
    <property type="protein sequence ID" value="GAF99505.1"/>
    <property type="molecule type" value="Genomic_DNA"/>
</dbReference>
<dbReference type="PROSITE" id="PS50109">
    <property type="entry name" value="HIS_KIN"/>
    <property type="match status" value="1"/>
</dbReference>
<dbReference type="InterPro" id="IPR036097">
    <property type="entry name" value="HisK_dim/P_sf"/>
</dbReference>
<dbReference type="SMART" id="SM00304">
    <property type="entry name" value="HAMP"/>
    <property type="match status" value="1"/>
</dbReference>
<dbReference type="CDD" id="cd06225">
    <property type="entry name" value="HAMP"/>
    <property type="match status" value="1"/>
</dbReference>
<evidence type="ECO:0000256" key="1">
    <source>
        <dbReference type="ARBA" id="ARBA00000085"/>
    </source>
</evidence>
<feature type="non-terminal residue" evidence="9">
    <location>
        <position position="277"/>
    </location>
</feature>
<dbReference type="InterPro" id="IPR003594">
    <property type="entry name" value="HATPase_dom"/>
</dbReference>
<dbReference type="SUPFAM" id="SSF47384">
    <property type="entry name" value="Homodimeric domain of signal transducing histidine kinase"/>
    <property type="match status" value="1"/>
</dbReference>
<gene>
    <name evidence="9" type="ORF">S01H1_20529</name>
</gene>
<feature type="non-terminal residue" evidence="9">
    <location>
        <position position="1"/>
    </location>
</feature>
<accession>X0VG57</accession>
<feature type="domain" description="Histidine kinase" evidence="7">
    <location>
        <begin position="94"/>
        <end position="277"/>
    </location>
</feature>
<dbReference type="GO" id="GO:0016020">
    <property type="term" value="C:membrane"/>
    <property type="evidence" value="ECO:0007669"/>
    <property type="project" value="InterPro"/>
</dbReference>
<dbReference type="Pfam" id="PF00512">
    <property type="entry name" value="HisKA"/>
    <property type="match status" value="1"/>
</dbReference>
<dbReference type="EC" id="2.7.13.3" evidence="2"/>
<dbReference type="SMART" id="SM00388">
    <property type="entry name" value="HisKA"/>
    <property type="match status" value="1"/>
</dbReference>
<dbReference type="InterPro" id="IPR004358">
    <property type="entry name" value="Sig_transdc_His_kin-like_C"/>
</dbReference>
<dbReference type="AlphaFoldDB" id="X0VG57"/>
<evidence type="ECO:0000256" key="2">
    <source>
        <dbReference type="ARBA" id="ARBA00012438"/>
    </source>
</evidence>
<feature type="domain" description="HAMP" evidence="8">
    <location>
        <begin position="10"/>
        <end position="62"/>
    </location>
</feature>
<dbReference type="InterPro" id="IPR003660">
    <property type="entry name" value="HAMP_dom"/>
</dbReference>
<keyword evidence="6" id="KW-0902">Two-component regulatory system</keyword>
<dbReference type="PANTHER" id="PTHR43711:SF1">
    <property type="entry name" value="HISTIDINE KINASE 1"/>
    <property type="match status" value="1"/>
</dbReference>
<evidence type="ECO:0000259" key="8">
    <source>
        <dbReference type="PROSITE" id="PS50885"/>
    </source>
</evidence>
<dbReference type="Gene3D" id="1.10.287.130">
    <property type="match status" value="1"/>
</dbReference>
<dbReference type="InterPro" id="IPR050736">
    <property type="entry name" value="Sensor_HK_Regulatory"/>
</dbReference>
<dbReference type="PRINTS" id="PR00344">
    <property type="entry name" value="BCTRLSENSOR"/>
</dbReference>
<dbReference type="PANTHER" id="PTHR43711">
    <property type="entry name" value="TWO-COMPONENT HISTIDINE KINASE"/>
    <property type="match status" value="1"/>
</dbReference>
<sequence>AFLVGSFISRLITKPIHDLHVGTEIIGKGNLDHKVGTPAQDEIGQLSRAFDKMTEDLKGTTTSIDALNKEVAERKKAEKKTSEAMELKSQFVSLVSHELRTPLTAIKEGIGIVSDGTTGKVNKDQKEFLEIAKRNVDRLARLINDILDFQKLQSGRMKFDIKENNINEVIEEVGKTMRSLAEEKGLKLSVKLDDKLPKIRFDKDEIIQVLTNLVNNAIKFTEKGGIAMMANQKEDLIRVSVQDTGCGIKKDDMPKLFRSFEQLQKDKQKKVVGTGLG</sequence>
<dbReference type="SUPFAM" id="SSF158472">
    <property type="entry name" value="HAMP domain-like"/>
    <property type="match status" value="1"/>
</dbReference>
<organism evidence="9">
    <name type="scientific">marine sediment metagenome</name>
    <dbReference type="NCBI Taxonomy" id="412755"/>
    <lineage>
        <taxon>unclassified sequences</taxon>
        <taxon>metagenomes</taxon>
        <taxon>ecological metagenomes</taxon>
    </lineage>
</organism>
<proteinExistence type="predicted"/>
<keyword evidence="4" id="KW-0808">Transferase</keyword>
<evidence type="ECO:0000256" key="5">
    <source>
        <dbReference type="ARBA" id="ARBA00022777"/>
    </source>
</evidence>
<dbReference type="InterPro" id="IPR036890">
    <property type="entry name" value="HATPase_C_sf"/>
</dbReference>
<reference evidence="9" key="1">
    <citation type="journal article" date="2014" name="Front. Microbiol.">
        <title>High frequency of phylogenetically diverse reductive dehalogenase-homologous genes in deep subseafloor sedimentary metagenomes.</title>
        <authorList>
            <person name="Kawai M."/>
            <person name="Futagami T."/>
            <person name="Toyoda A."/>
            <person name="Takaki Y."/>
            <person name="Nishi S."/>
            <person name="Hori S."/>
            <person name="Arai W."/>
            <person name="Tsubouchi T."/>
            <person name="Morono Y."/>
            <person name="Uchiyama I."/>
            <person name="Ito T."/>
            <person name="Fujiyama A."/>
            <person name="Inagaki F."/>
            <person name="Takami H."/>
        </authorList>
    </citation>
    <scope>NUCLEOTIDE SEQUENCE</scope>
    <source>
        <strain evidence="9">Expedition CK06-06</strain>
    </source>
</reference>
<dbReference type="InterPro" id="IPR005467">
    <property type="entry name" value="His_kinase_dom"/>
</dbReference>
<dbReference type="Gene3D" id="3.30.565.10">
    <property type="entry name" value="Histidine kinase-like ATPase, C-terminal domain"/>
    <property type="match status" value="1"/>
</dbReference>
<evidence type="ECO:0000259" key="7">
    <source>
        <dbReference type="PROSITE" id="PS50109"/>
    </source>
</evidence>
<dbReference type="Pfam" id="PF02518">
    <property type="entry name" value="HATPase_c"/>
    <property type="match status" value="1"/>
</dbReference>
<comment type="catalytic activity">
    <reaction evidence="1">
        <text>ATP + protein L-histidine = ADP + protein N-phospho-L-histidine.</text>
        <dbReference type="EC" id="2.7.13.3"/>
    </reaction>
</comment>
<protein>
    <recommendedName>
        <fullName evidence="2">histidine kinase</fullName>
        <ecNumber evidence="2">2.7.13.3</ecNumber>
    </recommendedName>
</protein>
<name>X0VG57_9ZZZZ</name>
<dbReference type="Gene3D" id="6.10.340.10">
    <property type="match status" value="1"/>
</dbReference>
<dbReference type="CDD" id="cd00082">
    <property type="entry name" value="HisKA"/>
    <property type="match status" value="1"/>
</dbReference>
<dbReference type="GO" id="GO:0000155">
    <property type="term" value="F:phosphorelay sensor kinase activity"/>
    <property type="evidence" value="ECO:0007669"/>
    <property type="project" value="InterPro"/>
</dbReference>